<protein>
    <submittedName>
        <fullName evidence="1">Uncharacterized protein</fullName>
    </submittedName>
</protein>
<keyword evidence="2" id="KW-1185">Reference proteome</keyword>
<evidence type="ECO:0000313" key="1">
    <source>
        <dbReference type="EMBL" id="MEJ3691418.1"/>
    </source>
</evidence>
<accession>A0AB35Y5L2</accession>
<sequence length="65" mass="7075">MQDIVVIQQGTLKGFVGIHPNWSGISVESIRSLCLSTYLPEEVMKLNDIAEMRAGATLGKALQSE</sequence>
<gene>
    <name evidence="1" type="ORF">WF787_09340</name>
</gene>
<organism evidence="1 2">
    <name type="scientific">Faecalibacterium taiwanense</name>
    <dbReference type="NCBI Taxonomy" id="3030638"/>
    <lineage>
        <taxon>Bacteria</taxon>
        <taxon>Bacillati</taxon>
        <taxon>Bacillota</taxon>
        <taxon>Clostridia</taxon>
        <taxon>Eubacteriales</taxon>
        <taxon>Oscillospiraceae</taxon>
        <taxon>Faecalibacterium</taxon>
    </lineage>
</organism>
<comment type="caution">
    <text evidence="1">The sequence shown here is derived from an EMBL/GenBank/DDBJ whole genome shotgun (WGS) entry which is preliminary data.</text>
</comment>
<proteinExistence type="predicted"/>
<dbReference type="AlphaFoldDB" id="A0AB35Y5L2"/>
<evidence type="ECO:0000313" key="2">
    <source>
        <dbReference type="Proteomes" id="UP001379600"/>
    </source>
</evidence>
<dbReference type="RefSeq" id="WP_337679589.1">
    <property type="nucleotide sequence ID" value="NZ_JBBFKB010000108.1"/>
</dbReference>
<dbReference type="EMBL" id="JBBFKC010000008">
    <property type="protein sequence ID" value="MEJ3691418.1"/>
    <property type="molecule type" value="Genomic_DNA"/>
</dbReference>
<name>A0AB35Y5L2_9FIRM</name>
<dbReference type="Proteomes" id="UP001379600">
    <property type="component" value="Unassembled WGS sequence"/>
</dbReference>
<reference evidence="1 2" key="1">
    <citation type="submission" date="2024-03" db="EMBL/GenBank/DDBJ databases">
        <authorList>
            <person name="Plomp N."/>
            <person name="Harmsen H.J."/>
        </authorList>
    </citation>
    <scope>NUCLEOTIDE SEQUENCE [LARGE SCALE GENOMIC DNA]</scope>
    <source>
        <strain evidence="1 2">HTF-76H</strain>
    </source>
</reference>